<evidence type="ECO:0000313" key="2">
    <source>
        <dbReference type="Proteomes" id="UP001157418"/>
    </source>
</evidence>
<name>A0AAU9N2U0_9ASTR</name>
<protein>
    <submittedName>
        <fullName evidence="1">Uncharacterized protein</fullName>
    </submittedName>
</protein>
<reference evidence="1 2" key="1">
    <citation type="submission" date="2022-01" db="EMBL/GenBank/DDBJ databases">
        <authorList>
            <person name="Xiong W."/>
            <person name="Schranz E."/>
        </authorList>
    </citation>
    <scope>NUCLEOTIDE SEQUENCE [LARGE SCALE GENOMIC DNA]</scope>
</reference>
<comment type="caution">
    <text evidence="1">The sequence shown here is derived from an EMBL/GenBank/DDBJ whole genome shotgun (WGS) entry which is preliminary data.</text>
</comment>
<accession>A0AAU9N2U0</accession>
<dbReference type="EMBL" id="CAKMRJ010002223">
    <property type="protein sequence ID" value="CAH1428550.1"/>
    <property type="molecule type" value="Genomic_DNA"/>
</dbReference>
<keyword evidence="2" id="KW-1185">Reference proteome</keyword>
<organism evidence="1 2">
    <name type="scientific">Lactuca virosa</name>
    <dbReference type="NCBI Taxonomy" id="75947"/>
    <lineage>
        <taxon>Eukaryota</taxon>
        <taxon>Viridiplantae</taxon>
        <taxon>Streptophyta</taxon>
        <taxon>Embryophyta</taxon>
        <taxon>Tracheophyta</taxon>
        <taxon>Spermatophyta</taxon>
        <taxon>Magnoliopsida</taxon>
        <taxon>eudicotyledons</taxon>
        <taxon>Gunneridae</taxon>
        <taxon>Pentapetalae</taxon>
        <taxon>asterids</taxon>
        <taxon>campanulids</taxon>
        <taxon>Asterales</taxon>
        <taxon>Asteraceae</taxon>
        <taxon>Cichorioideae</taxon>
        <taxon>Cichorieae</taxon>
        <taxon>Lactucinae</taxon>
        <taxon>Lactuca</taxon>
    </lineage>
</organism>
<sequence length="140" mass="15840">MNLLLDFRNWADAFSVDQLLETYCLVNGSSHGGSSSSVGGVPTNSFSPHWKRFQILMSDQFEQFLHEVSQENLRVVDGMKLASEEMLVNVGEMYADLLTRHRDAMSKVDLLENQKTLVQAKYETCLQENDVLHAQIVSKS</sequence>
<proteinExistence type="predicted"/>
<dbReference type="Proteomes" id="UP001157418">
    <property type="component" value="Unassembled WGS sequence"/>
</dbReference>
<evidence type="ECO:0000313" key="1">
    <source>
        <dbReference type="EMBL" id="CAH1428550.1"/>
    </source>
</evidence>
<gene>
    <name evidence="1" type="ORF">LVIROSA_LOCUS15473</name>
</gene>
<dbReference type="AlphaFoldDB" id="A0AAU9N2U0"/>